<dbReference type="Pfam" id="PF01022">
    <property type="entry name" value="HTH_5"/>
    <property type="match status" value="1"/>
</dbReference>
<dbReference type="InterPro" id="IPR011991">
    <property type="entry name" value="ArsR-like_HTH"/>
</dbReference>
<dbReference type="Gene3D" id="1.10.10.10">
    <property type="entry name" value="Winged helix-like DNA-binding domain superfamily/Winged helix DNA-binding domain"/>
    <property type="match status" value="1"/>
</dbReference>
<dbReference type="NCBIfam" id="NF033788">
    <property type="entry name" value="HTH_metalloreg"/>
    <property type="match status" value="1"/>
</dbReference>
<keyword evidence="6" id="KW-1185">Reference proteome</keyword>
<evidence type="ECO:0000313" key="5">
    <source>
        <dbReference type="EMBL" id="MEQ2519024.1"/>
    </source>
</evidence>
<dbReference type="PANTHER" id="PTHR33154:SF18">
    <property type="entry name" value="ARSENICAL RESISTANCE OPERON REPRESSOR"/>
    <property type="match status" value="1"/>
</dbReference>
<dbReference type="PANTHER" id="PTHR33154">
    <property type="entry name" value="TRANSCRIPTIONAL REGULATOR, ARSR FAMILY"/>
    <property type="match status" value="1"/>
</dbReference>
<evidence type="ECO:0000256" key="3">
    <source>
        <dbReference type="ARBA" id="ARBA00023163"/>
    </source>
</evidence>
<dbReference type="InterPro" id="IPR001845">
    <property type="entry name" value="HTH_ArsR_DNA-bd_dom"/>
</dbReference>
<keyword evidence="1" id="KW-0805">Transcription regulation</keyword>
<keyword evidence="3" id="KW-0804">Transcription</keyword>
<keyword evidence="2" id="KW-0238">DNA-binding</keyword>
<dbReference type="PROSITE" id="PS50987">
    <property type="entry name" value="HTH_ARSR_2"/>
    <property type="match status" value="1"/>
</dbReference>
<organism evidence="5 6">
    <name type="scientific">Ruthenibacterium intestinale</name>
    <dbReference type="NCBI Taxonomy" id="3133163"/>
    <lineage>
        <taxon>Bacteria</taxon>
        <taxon>Bacillati</taxon>
        <taxon>Bacillota</taxon>
        <taxon>Clostridia</taxon>
        <taxon>Eubacteriales</taxon>
        <taxon>Oscillospiraceae</taxon>
        <taxon>Ruthenibacterium</taxon>
    </lineage>
</organism>
<name>A0ABV1GB04_9FIRM</name>
<dbReference type="EMBL" id="JBBMFA010000033">
    <property type="protein sequence ID" value="MEQ2519024.1"/>
    <property type="molecule type" value="Genomic_DNA"/>
</dbReference>
<feature type="domain" description="HTH arsR-type" evidence="4">
    <location>
        <begin position="1"/>
        <end position="92"/>
    </location>
</feature>
<gene>
    <name evidence="5" type="ORF">WMO24_01010</name>
</gene>
<dbReference type="PRINTS" id="PR00778">
    <property type="entry name" value="HTHARSR"/>
</dbReference>
<evidence type="ECO:0000259" key="4">
    <source>
        <dbReference type="PROSITE" id="PS50987"/>
    </source>
</evidence>
<dbReference type="SUPFAM" id="SSF46785">
    <property type="entry name" value="Winged helix' DNA-binding domain"/>
    <property type="match status" value="1"/>
</dbReference>
<reference evidence="5 6" key="1">
    <citation type="submission" date="2024-03" db="EMBL/GenBank/DDBJ databases">
        <title>Human intestinal bacterial collection.</title>
        <authorList>
            <person name="Pauvert C."/>
            <person name="Hitch T.C.A."/>
            <person name="Clavel T."/>
        </authorList>
    </citation>
    <scope>NUCLEOTIDE SEQUENCE [LARGE SCALE GENOMIC DNA]</scope>
    <source>
        <strain evidence="5 6">CLA-JM-H11</strain>
    </source>
</reference>
<accession>A0ABV1GB04</accession>
<dbReference type="CDD" id="cd00090">
    <property type="entry name" value="HTH_ARSR"/>
    <property type="match status" value="1"/>
</dbReference>
<comment type="caution">
    <text evidence="5">The sequence shown here is derived from an EMBL/GenBank/DDBJ whole genome shotgun (WGS) entry which is preliminary data.</text>
</comment>
<dbReference type="InterPro" id="IPR051081">
    <property type="entry name" value="HTH_MetalResp_TranReg"/>
</dbReference>
<dbReference type="SMART" id="SM00418">
    <property type="entry name" value="HTH_ARSR"/>
    <property type="match status" value="1"/>
</dbReference>
<proteinExistence type="predicted"/>
<evidence type="ECO:0000256" key="2">
    <source>
        <dbReference type="ARBA" id="ARBA00023125"/>
    </source>
</evidence>
<evidence type="ECO:0000256" key="1">
    <source>
        <dbReference type="ARBA" id="ARBA00023015"/>
    </source>
</evidence>
<dbReference type="InterPro" id="IPR036390">
    <property type="entry name" value="WH_DNA-bd_sf"/>
</dbReference>
<sequence>MNEIDAACICKALGDSNRLKILQMLGGKEKCACQLLEAFEITQPTLSHHMKVLCECGLVTARREGKWMHYSLCRETFEQFSQYLLHVADGGQGDCV</sequence>
<dbReference type="Proteomes" id="UP001477672">
    <property type="component" value="Unassembled WGS sequence"/>
</dbReference>
<dbReference type="RefSeq" id="WP_349214237.1">
    <property type="nucleotide sequence ID" value="NZ_JBBMFA010000033.1"/>
</dbReference>
<dbReference type="InterPro" id="IPR036388">
    <property type="entry name" value="WH-like_DNA-bd_sf"/>
</dbReference>
<protein>
    <submittedName>
        <fullName evidence="5">Metalloregulator ArsR/SmtB family transcription factor</fullName>
    </submittedName>
</protein>
<evidence type="ECO:0000313" key="6">
    <source>
        <dbReference type="Proteomes" id="UP001477672"/>
    </source>
</evidence>